<dbReference type="GO" id="GO:0016989">
    <property type="term" value="F:sigma factor antagonist activity"/>
    <property type="evidence" value="ECO:0007669"/>
    <property type="project" value="TreeGrafter"/>
</dbReference>
<keyword evidence="1" id="KW-1133">Transmembrane helix</keyword>
<feature type="domain" description="FecR protein" evidence="2">
    <location>
        <begin position="160"/>
        <end position="239"/>
    </location>
</feature>
<dbReference type="InterPro" id="IPR012373">
    <property type="entry name" value="Ferrdict_sens_TM"/>
</dbReference>
<dbReference type="Proteomes" id="UP000319976">
    <property type="component" value="Chromosome"/>
</dbReference>
<sequence>MSSSSGSFEANADLRREVARLADIACEGALGPKETAALNELLENNLYLCQWFQNYVGLHSHLLVYRGYQSASDLEHMYEARAEKSRAKELSRKRFVAASIFAVVTVLMLAVGSTLFINTPLPIVGSITVISDDAEWNGEEYLPGDLLRKRDPLVLSKGSVSIQTNEGVIITALDDTSMRWFGEKELSLQNGRVLVHVVESGHGFQVRTRDCIVTDLGTRFMVDRNIDSGTTVVVDEGRVSAELISAEGATSHKMELLAGQAATFLQATDEAKSIPLLSEWKTAFDQLDRPDRGILRTSGAIRAPLRTPVVLTDGVHQTNGFASIFKERMGTALPHDLTVVSAAGNEVQLDAGTLVDSYLLHFNPPADVSQSGPGSITFRQPILGLILDGQGLVNSDSVLGISKTKYELNADRGFETPEDEWSISSDKFSITFHPGITADKLLDQCRVLLLHPENKAVTSR</sequence>
<gene>
    <name evidence="3" type="ORF">V22_24070</name>
</gene>
<dbReference type="Pfam" id="PF04773">
    <property type="entry name" value="FecR"/>
    <property type="match status" value="1"/>
</dbReference>
<organism evidence="3 4">
    <name type="scientific">Calycomorphotria hydatis</name>
    <dbReference type="NCBI Taxonomy" id="2528027"/>
    <lineage>
        <taxon>Bacteria</taxon>
        <taxon>Pseudomonadati</taxon>
        <taxon>Planctomycetota</taxon>
        <taxon>Planctomycetia</taxon>
        <taxon>Planctomycetales</taxon>
        <taxon>Planctomycetaceae</taxon>
        <taxon>Calycomorphotria</taxon>
    </lineage>
</organism>
<evidence type="ECO:0000313" key="3">
    <source>
        <dbReference type="EMBL" id="QDT65160.1"/>
    </source>
</evidence>
<accession>A0A517T9V5</accession>
<dbReference type="AlphaFoldDB" id="A0A517T9V5"/>
<evidence type="ECO:0000313" key="4">
    <source>
        <dbReference type="Proteomes" id="UP000319976"/>
    </source>
</evidence>
<dbReference type="InterPro" id="IPR006860">
    <property type="entry name" value="FecR"/>
</dbReference>
<dbReference type="EMBL" id="CP036316">
    <property type="protein sequence ID" value="QDT65160.1"/>
    <property type="molecule type" value="Genomic_DNA"/>
</dbReference>
<protein>
    <submittedName>
        <fullName evidence="3">FecR protein</fullName>
    </submittedName>
</protein>
<dbReference type="PANTHER" id="PTHR30273:SF2">
    <property type="entry name" value="PROTEIN FECR"/>
    <property type="match status" value="1"/>
</dbReference>
<name>A0A517T9V5_9PLAN</name>
<dbReference type="Gene3D" id="2.60.120.1440">
    <property type="match status" value="1"/>
</dbReference>
<keyword evidence="1" id="KW-0472">Membrane</keyword>
<dbReference type="OrthoDB" id="184599at2"/>
<keyword evidence="4" id="KW-1185">Reference proteome</keyword>
<dbReference type="PANTHER" id="PTHR30273">
    <property type="entry name" value="PERIPLASMIC SIGNAL SENSOR AND SIGMA FACTOR ACTIVATOR FECR-RELATED"/>
    <property type="match status" value="1"/>
</dbReference>
<dbReference type="RefSeq" id="WP_145262939.1">
    <property type="nucleotide sequence ID" value="NZ_CP036316.1"/>
</dbReference>
<keyword evidence="1" id="KW-0812">Transmembrane</keyword>
<reference evidence="3 4" key="1">
    <citation type="submission" date="2019-02" db="EMBL/GenBank/DDBJ databases">
        <title>Deep-cultivation of Planctomycetes and their phenomic and genomic characterization uncovers novel biology.</title>
        <authorList>
            <person name="Wiegand S."/>
            <person name="Jogler M."/>
            <person name="Boedeker C."/>
            <person name="Pinto D."/>
            <person name="Vollmers J."/>
            <person name="Rivas-Marin E."/>
            <person name="Kohn T."/>
            <person name="Peeters S.H."/>
            <person name="Heuer A."/>
            <person name="Rast P."/>
            <person name="Oberbeckmann S."/>
            <person name="Bunk B."/>
            <person name="Jeske O."/>
            <person name="Meyerdierks A."/>
            <person name="Storesund J.E."/>
            <person name="Kallscheuer N."/>
            <person name="Luecker S."/>
            <person name="Lage O.M."/>
            <person name="Pohl T."/>
            <person name="Merkel B.J."/>
            <person name="Hornburger P."/>
            <person name="Mueller R.-W."/>
            <person name="Bruemmer F."/>
            <person name="Labrenz M."/>
            <person name="Spormann A.M."/>
            <person name="Op den Camp H."/>
            <person name="Overmann J."/>
            <person name="Amann R."/>
            <person name="Jetten M.S.M."/>
            <person name="Mascher T."/>
            <person name="Medema M.H."/>
            <person name="Devos D.P."/>
            <person name="Kaster A.-K."/>
            <person name="Ovreas L."/>
            <person name="Rohde M."/>
            <person name="Galperin M.Y."/>
            <person name="Jogler C."/>
        </authorList>
    </citation>
    <scope>NUCLEOTIDE SEQUENCE [LARGE SCALE GENOMIC DNA]</scope>
    <source>
        <strain evidence="3 4">V22</strain>
    </source>
</reference>
<evidence type="ECO:0000256" key="1">
    <source>
        <dbReference type="SAM" id="Phobius"/>
    </source>
</evidence>
<feature type="transmembrane region" description="Helical" evidence="1">
    <location>
        <begin position="95"/>
        <end position="117"/>
    </location>
</feature>
<evidence type="ECO:0000259" key="2">
    <source>
        <dbReference type="Pfam" id="PF04773"/>
    </source>
</evidence>
<proteinExistence type="predicted"/>
<dbReference type="KEGG" id="chya:V22_24070"/>